<evidence type="ECO:0000259" key="3">
    <source>
        <dbReference type="PROSITE" id="PS50405"/>
    </source>
</evidence>
<proteinExistence type="inferred from homology"/>
<evidence type="ECO:0000256" key="1">
    <source>
        <dbReference type="RuleBase" id="RU003494"/>
    </source>
</evidence>
<gene>
    <name evidence="4" type="ORF">AVDCRST_MAG58-3952</name>
</gene>
<dbReference type="SFLD" id="SFLDG00358">
    <property type="entry name" value="Main_(cytGST)"/>
    <property type="match status" value="1"/>
</dbReference>
<dbReference type="AlphaFoldDB" id="A0A6J4RC06"/>
<keyword evidence="4" id="KW-0808">Transferase</keyword>
<dbReference type="PROSITE" id="PS50405">
    <property type="entry name" value="GST_CTER"/>
    <property type="match status" value="1"/>
</dbReference>
<reference evidence="4" key="1">
    <citation type="submission" date="2020-02" db="EMBL/GenBank/DDBJ databases">
        <authorList>
            <person name="Meier V. D."/>
        </authorList>
    </citation>
    <scope>NUCLEOTIDE SEQUENCE</scope>
    <source>
        <strain evidence="4">AVDCRST_MAG58</strain>
    </source>
</reference>
<dbReference type="SUPFAM" id="SSF52833">
    <property type="entry name" value="Thioredoxin-like"/>
    <property type="match status" value="1"/>
</dbReference>
<sequence length="234" mass="26772">MAQPIDLYYWPTPNGWKITILLEEVGLPYNVVPVDITSGDQFEEEFLEISPNNKMPAIVDSEGPDGEPMSLSESGAILIYLAEKVGRFLPETPRDKYLVLQWLMFQMGHVGPMLGQAHHFRGYAPEKIPYAIERYTDEATRLYGVMDRRLSEAEYFAGDEYTIADMAIYPWLVSHERQGQDLEDYPDLKRWYIGMESRPAVGRALEVGKELRRSLDDMDDETRKALFGGGPKKD</sequence>
<dbReference type="PROSITE" id="PS50404">
    <property type="entry name" value="GST_NTER"/>
    <property type="match status" value="1"/>
</dbReference>
<name>A0A6J4RC06_9ACTN</name>
<dbReference type="InterPro" id="IPR036249">
    <property type="entry name" value="Thioredoxin-like_sf"/>
</dbReference>
<dbReference type="InterPro" id="IPR040079">
    <property type="entry name" value="Glutathione_S-Trfase"/>
</dbReference>
<dbReference type="SUPFAM" id="SSF47616">
    <property type="entry name" value="GST C-terminal domain-like"/>
    <property type="match status" value="1"/>
</dbReference>
<accession>A0A6J4RC06</accession>
<dbReference type="PANTHER" id="PTHR44051">
    <property type="entry name" value="GLUTATHIONE S-TRANSFERASE-RELATED"/>
    <property type="match status" value="1"/>
</dbReference>
<protein>
    <submittedName>
        <fullName evidence="4">Glutathione S-transferase</fullName>
        <ecNumber evidence="4">2.5.1.18</ecNumber>
    </submittedName>
</protein>
<evidence type="ECO:0000313" key="4">
    <source>
        <dbReference type="EMBL" id="CAA9469871.1"/>
    </source>
</evidence>
<dbReference type="InterPro" id="IPR010987">
    <property type="entry name" value="Glutathione-S-Trfase_C-like"/>
</dbReference>
<dbReference type="GO" id="GO:0004364">
    <property type="term" value="F:glutathione transferase activity"/>
    <property type="evidence" value="ECO:0007669"/>
    <property type="project" value="UniProtKB-EC"/>
</dbReference>
<evidence type="ECO:0000259" key="2">
    <source>
        <dbReference type="PROSITE" id="PS50404"/>
    </source>
</evidence>
<dbReference type="CDD" id="cd10291">
    <property type="entry name" value="GST_C_YfcG_like"/>
    <property type="match status" value="1"/>
</dbReference>
<dbReference type="SFLD" id="SFLDS00019">
    <property type="entry name" value="Glutathione_Transferase_(cytos"/>
    <property type="match status" value="1"/>
</dbReference>
<dbReference type="Gene3D" id="1.20.1050.10">
    <property type="match status" value="1"/>
</dbReference>
<dbReference type="SFLD" id="SFLDG01151">
    <property type="entry name" value="Main.2:_Nu-like"/>
    <property type="match status" value="1"/>
</dbReference>
<dbReference type="EMBL" id="CADCVF010000080">
    <property type="protein sequence ID" value="CAA9469871.1"/>
    <property type="molecule type" value="Genomic_DNA"/>
</dbReference>
<dbReference type="Pfam" id="PF00043">
    <property type="entry name" value="GST_C"/>
    <property type="match status" value="1"/>
</dbReference>
<organism evidence="4">
    <name type="scientific">uncultured Rubrobacteraceae bacterium</name>
    <dbReference type="NCBI Taxonomy" id="349277"/>
    <lineage>
        <taxon>Bacteria</taxon>
        <taxon>Bacillati</taxon>
        <taxon>Actinomycetota</taxon>
        <taxon>Rubrobacteria</taxon>
        <taxon>Rubrobacterales</taxon>
        <taxon>Rubrobacteraceae</taxon>
        <taxon>environmental samples</taxon>
    </lineage>
</organism>
<dbReference type="InterPro" id="IPR004045">
    <property type="entry name" value="Glutathione_S-Trfase_N"/>
</dbReference>
<dbReference type="PANTHER" id="PTHR44051:SF19">
    <property type="entry name" value="DISULFIDE-BOND OXIDOREDUCTASE YFCG"/>
    <property type="match status" value="1"/>
</dbReference>
<dbReference type="EC" id="2.5.1.18" evidence="4"/>
<dbReference type="Gene3D" id="3.40.30.10">
    <property type="entry name" value="Glutaredoxin"/>
    <property type="match status" value="1"/>
</dbReference>
<comment type="similarity">
    <text evidence="1">Belongs to the GST superfamily.</text>
</comment>
<dbReference type="InterPro" id="IPR004046">
    <property type="entry name" value="GST_C"/>
</dbReference>
<dbReference type="Pfam" id="PF02798">
    <property type="entry name" value="GST_N"/>
    <property type="match status" value="1"/>
</dbReference>
<feature type="domain" description="GST N-terminal" evidence="2">
    <location>
        <begin position="2"/>
        <end position="89"/>
    </location>
</feature>
<dbReference type="CDD" id="cd03048">
    <property type="entry name" value="GST_N_Ure2p_like"/>
    <property type="match status" value="1"/>
</dbReference>
<feature type="domain" description="GST C-terminal" evidence="3">
    <location>
        <begin position="92"/>
        <end position="215"/>
    </location>
</feature>
<dbReference type="InterPro" id="IPR036282">
    <property type="entry name" value="Glutathione-S-Trfase_C_sf"/>
</dbReference>